<sequence length="176" mass="20984">MSDKANDDKADKNKCTTTIRGSAIAIDKYKYNYNDTNDNVEYHKMSILIKHLENNWTIKKNINYHDKTLDKNKKKKEYILKKSTGRHVKIKLIRLEEYSKEDEGELSNEKYENKHKTNINFSDGCLRNFIYNALENEWKLKKIGNKYFCSKRHKGDKHVYQAGYLKDFLLDNFTLE</sequence>
<dbReference type="EMBL" id="MN739000">
    <property type="protein sequence ID" value="QHT34454.1"/>
    <property type="molecule type" value="Genomic_DNA"/>
</dbReference>
<protein>
    <submittedName>
        <fullName evidence="1">Uncharacterized protein</fullName>
    </submittedName>
</protein>
<name>A0A6C0EZ57_9ZZZZ</name>
<proteinExistence type="predicted"/>
<evidence type="ECO:0000313" key="1">
    <source>
        <dbReference type="EMBL" id="QHT34454.1"/>
    </source>
</evidence>
<organism evidence="1">
    <name type="scientific">viral metagenome</name>
    <dbReference type="NCBI Taxonomy" id="1070528"/>
    <lineage>
        <taxon>unclassified sequences</taxon>
        <taxon>metagenomes</taxon>
        <taxon>organismal metagenomes</taxon>
    </lineage>
</organism>
<reference evidence="1" key="1">
    <citation type="journal article" date="2020" name="Nature">
        <title>Giant virus diversity and host interactions through global metagenomics.</title>
        <authorList>
            <person name="Schulz F."/>
            <person name="Roux S."/>
            <person name="Paez-Espino D."/>
            <person name="Jungbluth S."/>
            <person name="Walsh D.A."/>
            <person name="Denef V.J."/>
            <person name="McMahon K.D."/>
            <person name="Konstantinidis K.T."/>
            <person name="Eloe-Fadrosh E.A."/>
            <person name="Kyrpides N.C."/>
            <person name="Woyke T."/>
        </authorList>
    </citation>
    <scope>NUCLEOTIDE SEQUENCE</scope>
    <source>
        <strain evidence="1">GVMAG-M-3300009163-63</strain>
    </source>
</reference>
<dbReference type="AlphaFoldDB" id="A0A6C0EZ57"/>
<accession>A0A6C0EZ57</accession>